<dbReference type="AlphaFoldDB" id="A0A914C397"/>
<dbReference type="Pfam" id="PF00271">
    <property type="entry name" value="Helicase_C"/>
    <property type="match status" value="1"/>
</dbReference>
<keyword evidence="2" id="KW-0547">Nucleotide-binding</keyword>
<dbReference type="WBParaSite" id="ACRNAN_Path_188.g669.t2">
    <property type="protein sequence ID" value="ACRNAN_Path_188.g669.t2"/>
    <property type="gene ID" value="ACRNAN_Path_188.g669"/>
</dbReference>
<dbReference type="Gene3D" id="3.40.50.300">
    <property type="entry name" value="P-loop containing nucleotide triphosphate hydrolases"/>
    <property type="match status" value="2"/>
</dbReference>
<dbReference type="PROSITE" id="PS51192">
    <property type="entry name" value="HELICASE_ATP_BIND_1"/>
    <property type="match status" value="1"/>
</dbReference>
<evidence type="ECO:0000256" key="3">
    <source>
        <dbReference type="ARBA" id="ARBA00022801"/>
    </source>
</evidence>
<dbReference type="PANTHER" id="PTHR47958">
    <property type="entry name" value="ATP-DEPENDENT RNA HELICASE DBP3"/>
    <property type="match status" value="1"/>
</dbReference>
<dbReference type="InterPro" id="IPR011545">
    <property type="entry name" value="DEAD/DEAH_box_helicase_dom"/>
</dbReference>
<dbReference type="SMART" id="SM00490">
    <property type="entry name" value="HELICc"/>
    <property type="match status" value="1"/>
</dbReference>
<accession>A0A914C397</accession>
<evidence type="ECO:0000256" key="2">
    <source>
        <dbReference type="ARBA" id="ARBA00022741"/>
    </source>
</evidence>
<reference evidence="11" key="1">
    <citation type="submission" date="2022-11" db="UniProtKB">
        <authorList>
            <consortium name="WormBaseParasite"/>
        </authorList>
    </citation>
    <scope>IDENTIFICATION</scope>
</reference>
<dbReference type="GO" id="GO:0016787">
    <property type="term" value="F:hydrolase activity"/>
    <property type="evidence" value="ECO:0007669"/>
    <property type="project" value="UniProtKB-KW"/>
</dbReference>
<dbReference type="EC" id="3.6.4.13" evidence="1"/>
<feature type="short sequence motif" description="Q motif" evidence="6">
    <location>
        <begin position="288"/>
        <end position="316"/>
    </location>
</feature>
<evidence type="ECO:0000313" key="10">
    <source>
        <dbReference type="Proteomes" id="UP000887540"/>
    </source>
</evidence>
<dbReference type="GO" id="GO:0003676">
    <property type="term" value="F:nucleic acid binding"/>
    <property type="evidence" value="ECO:0007669"/>
    <property type="project" value="InterPro"/>
</dbReference>
<dbReference type="Proteomes" id="UP000887540">
    <property type="component" value="Unplaced"/>
</dbReference>
<dbReference type="SUPFAM" id="SSF52540">
    <property type="entry name" value="P-loop containing nucleoside triphosphate hydrolases"/>
    <property type="match status" value="1"/>
</dbReference>
<sequence length="705" mass="78537">MSAPVENSLNNLHIGELIAKPRGVFNKRRQIQTVSPVSEYSTDSNASNGYSFEEELIIGNHKQKLATNSEIVEGFALEIQTKGKLEAVVPCNDFGDPIVTMGDKLSTSPKYEKIKPQHGFNTRIRNNLEASKLCEEKLDRPSNESSSQIEDHNLEAAEICENLHSSLLLSKPVIPMADEEKPSSATMENKTQTFSNAENSIPVLSRQGSSTQIVENNNVTAEICENPRSILPRIDVYHKSKKFIPLKKMDSELFSGSTNIESGPDFDKIFELDIEITGGDGKKIVFYDTFEECNFERPIMKSIENKKYARLTPIQRSVIPIIQKENNFDLLGKAQTGCGKSAAFLLPIIDAISKLKAAKNDGLNEDSPYALVLSPTRELAQQLFDDAKAFSVGTEVKVVAAYGEYDIGTNIQDIQRGCDIICATMGRLLDFIENGRIKLNRLNYLVLDEADLFLLDTNQRQKESFYKDLVLLNGSMGMNTRKRTFMFSATFSDEVLTMAEEFLEPGYFSVIVGGSISASMGVEQAFIQVGQYDKMPLLMELLQTNFTTYHKGTADGKSKDLEVKIVPKTLVFVERKIQSDRIAIALSLTGIKALSLNADRTQAQRQFALEQFIKGDINVLVATGVAAHGLNIPDLQHVINFDLPKERETYIHRIGRTGRAGNRGVATSFIDPRKEDDCKLAKELIKILEEVGQNVPEFLRELASF</sequence>
<dbReference type="PROSITE" id="PS51195">
    <property type="entry name" value="Q_MOTIF"/>
    <property type="match status" value="1"/>
</dbReference>
<dbReference type="GO" id="GO:0003724">
    <property type="term" value="F:RNA helicase activity"/>
    <property type="evidence" value="ECO:0007669"/>
    <property type="project" value="UniProtKB-EC"/>
</dbReference>
<evidence type="ECO:0000256" key="5">
    <source>
        <dbReference type="ARBA" id="ARBA00022840"/>
    </source>
</evidence>
<proteinExistence type="predicted"/>
<evidence type="ECO:0000256" key="4">
    <source>
        <dbReference type="ARBA" id="ARBA00022806"/>
    </source>
</evidence>
<dbReference type="InterPro" id="IPR027417">
    <property type="entry name" value="P-loop_NTPase"/>
</dbReference>
<feature type="domain" description="Helicase C-terminal" evidence="8">
    <location>
        <begin position="557"/>
        <end position="703"/>
    </location>
</feature>
<protein>
    <recommendedName>
        <fullName evidence="1">RNA helicase</fullName>
        <ecNumber evidence="1">3.6.4.13</ecNumber>
    </recommendedName>
</protein>
<evidence type="ECO:0000256" key="6">
    <source>
        <dbReference type="PROSITE-ProRule" id="PRU00552"/>
    </source>
</evidence>
<evidence type="ECO:0000259" key="9">
    <source>
        <dbReference type="PROSITE" id="PS51195"/>
    </source>
</evidence>
<feature type="domain" description="DEAD-box RNA helicase Q" evidence="9">
    <location>
        <begin position="288"/>
        <end position="316"/>
    </location>
</feature>
<keyword evidence="4" id="KW-0347">Helicase</keyword>
<dbReference type="GO" id="GO:0005524">
    <property type="term" value="F:ATP binding"/>
    <property type="evidence" value="ECO:0007669"/>
    <property type="project" value="UniProtKB-KW"/>
</dbReference>
<dbReference type="Pfam" id="PF00270">
    <property type="entry name" value="DEAD"/>
    <property type="match status" value="1"/>
</dbReference>
<evidence type="ECO:0000313" key="11">
    <source>
        <dbReference type="WBParaSite" id="ACRNAN_Path_188.g669.t2"/>
    </source>
</evidence>
<dbReference type="InterPro" id="IPR001650">
    <property type="entry name" value="Helicase_C-like"/>
</dbReference>
<dbReference type="InterPro" id="IPR014001">
    <property type="entry name" value="Helicase_ATP-bd"/>
</dbReference>
<keyword evidence="10" id="KW-1185">Reference proteome</keyword>
<dbReference type="SMART" id="SM00487">
    <property type="entry name" value="DEXDc"/>
    <property type="match status" value="1"/>
</dbReference>
<dbReference type="CDD" id="cd18787">
    <property type="entry name" value="SF2_C_DEAD"/>
    <property type="match status" value="1"/>
</dbReference>
<dbReference type="InterPro" id="IPR014014">
    <property type="entry name" value="RNA_helicase_DEAD_Q_motif"/>
</dbReference>
<keyword evidence="3" id="KW-0378">Hydrolase</keyword>
<feature type="domain" description="Helicase ATP-binding" evidence="7">
    <location>
        <begin position="321"/>
        <end position="509"/>
    </location>
</feature>
<keyword evidence="5" id="KW-0067">ATP-binding</keyword>
<evidence type="ECO:0000259" key="8">
    <source>
        <dbReference type="PROSITE" id="PS51194"/>
    </source>
</evidence>
<organism evidence="10 11">
    <name type="scientific">Acrobeloides nanus</name>
    <dbReference type="NCBI Taxonomy" id="290746"/>
    <lineage>
        <taxon>Eukaryota</taxon>
        <taxon>Metazoa</taxon>
        <taxon>Ecdysozoa</taxon>
        <taxon>Nematoda</taxon>
        <taxon>Chromadorea</taxon>
        <taxon>Rhabditida</taxon>
        <taxon>Tylenchina</taxon>
        <taxon>Cephalobomorpha</taxon>
        <taxon>Cephaloboidea</taxon>
        <taxon>Cephalobidae</taxon>
        <taxon>Acrobeloides</taxon>
    </lineage>
</organism>
<name>A0A914C397_9BILA</name>
<dbReference type="PROSITE" id="PS51194">
    <property type="entry name" value="HELICASE_CTER"/>
    <property type="match status" value="1"/>
</dbReference>
<evidence type="ECO:0000256" key="1">
    <source>
        <dbReference type="ARBA" id="ARBA00012552"/>
    </source>
</evidence>
<evidence type="ECO:0000259" key="7">
    <source>
        <dbReference type="PROSITE" id="PS51192"/>
    </source>
</evidence>